<proteinExistence type="predicted"/>
<protein>
    <recommendedName>
        <fullName evidence="4">DUF3828 domain-containing protein</fullName>
    </recommendedName>
</protein>
<dbReference type="RefSeq" id="WP_283077982.1">
    <property type="nucleotide sequence ID" value="NZ_CP121671.1"/>
</dbReference>
<reference evidence="2 3" key="1">
    <citation type="submission" date="2023-04" db="EMBL/GenBank/DDBJ databases">
        <title>Genome sequence of Halobacillus naozhouensis KACC 21980.</title>
        <authorList>
            <person name="Kim S."/>
            <person name="Heo J."/>
            <person name="Kwon S.-W."/>
        </authorList>
    </citation>
    <scope>NUCLEOTIDE SEQUENCE [LARGE SCALE GENOMIC DNA]</scope>
    <source>
        <strain evidence="2 3">KCTC 13234</strain>
    </source>
</reference>
<gene>
    <name evidence="2" type="ORF">P9989_06570</name>
</gene>
<feature type="signal peptide" evidence="1">
    <location>
        <begin position="1"/>
        <end position="17"/>
    </location>
</feature>
<accession>A0ABY8J0K1</accession>
<keyword evidence="3" id="KW-1185">Reference proteome</keyword>
<evidence type="ECO:0000313" key="3">
    <source>
        <dbReference type="Proteomes" id="UP001221597"/>
    </source>
</evidence>
<keyword evidence="1" id="KW-0732">Signal</keyword>
<dbReference type="Proteomes" id="UP001221597">
    <property type="component" value="Chromosome"/>
</dbReference>
<evidence type="ECO:0000313" key="2">
    <source>
        <dbReference type="EMBL" id="WFT76022.1"/>
    </source>
</evidence>
<evidence type="ECO:0008006" key="4">
    <source>
        <dbReference type="Google" id="ProtNLM"/>
    </source>
</evidence>
<sequence length="163" mass="18663">MKALLLGVLTLSVFPLASVDNSEGHSTEDALTKSEAKQVLTDYEEALKHAIEVTSDENQNNDYHSIEEMEKYLQTYMSADMAEAFTDRFFKETNGKVTVIPQDGPVTFNHSDPISLMQTEKEEFRVTQEQRSELSCHVKMTFTLQFDGEDWIIQDMKTDRLRA</sequence>
<dbReference type="EMBL" id="CP121671">
    <property type="protein sequence ID" value="WFT76022.1"/>
    <property type="molecule type" value="Genomic_DNA"/>
</dbReference>
<feature type="chain" id="PRO_5046683809" description="DUF3828 domain-containing protein" evidence="1">
    <location>
        <begin position="18"/>
        <end position="163"/>
    </location>
</feature>
<evidence type="ECO:0000256" key="1">
    <source>
        <dbReference type="SAM" id="SignalP"/>
    </source>
</evidence>
<organism evidence="2 3">
    <name type="scientific">Halobacillus naozhouensis</name>
    <dbReference type="NCBI Taxonomy" id="554880"/>
    <lineage>
        <taxon>Bacteria</taxon>
        <taxon>Bacillati</taxon>
        <taxon>Bacillota</taxon>
        <taxon>Bacilli</taxon>
        <taxon>Bacillales</taxon>
        <taxon>Bacillaceae</taxon>
        <taxon>Halobacillus</taxon>
    </lineage>
</organism>
<name>A0ABY8J0K1_9BACI</name>